<reference evidence="2 3" key="1">
    <citation type="submission" date="2016-10" db="EMBL/GenBank/DDBJ databases">
        <authorList>
            <person name="de Groot N.N."/>
        </authorList>
    </citation>
    <scope>NUCLEOTIDE SEQUENCE [LARGE SCALE GENOMIC DNA]</scope>
    <source>
        <strain evidence="2 3">DSM 3756</strain>
    </source>
</reference>
<keyword evidence="1" id="KW-0472">Membrane</keyword>
<sequence>MDLSRYERTGRAATEAAIASFKGKEAGQVSIDRLQGYAIAFVVIGVVLTVGLRVLSGVDAQINDTTASEGAQQAMDGLVTFTNWLPIIALVVVSAIIIGLVSMFRNSGNGSRGMA</sequence>
<keyword evidence="1" id="KW-0812">Transmembrane</keyword>
<evidence type="ECO:0000313" key="3">
    <source>
        <dbReference type="Proteomes" id="UP000182573"/>
    </source>
</evidence>
<feature type="transmembrane region" description="Helical" evidence="1">
    <location>
        <begin position="34"/>
        <end position="55"/>
    </location>
</feature>
<accession>A0A1H3B8W8</accession>
<dbReference type="RefSeq" id="WP_139175345.1">
    <property type="nucleotide sequence ID" value="NZ_FNOF01000040.1"/>
</dbReference>
<dbReference type="EMBL" id="FNOF01000040">
    <property type="protein sequence ID" value="SDX38091.1"/>
    <property type="molecule type" value="Genomic_DNA"/>
</dbReference>
<protein>
    <submittedName>
        <fullName evidence="2">Uncharacterized protein</fullName>
    </submittedName>
</protein>
<dbReference type="STRING" id="28442.SAMN05443574_1404"/>
<keyword evidence="1" id="KW-1133">Transmembrane helix</keyword>
<gene>
    <name evidence="2" type="ORF">SAMN05443574_1404</name>
</gene>
<evidence type="ECO:0000313" key="2">
    <source>
        <dbReference type="EMBL" id="SDX38091.1"/>
    </source>
</evidence>
<proteinExistence type="predicted"/>
<dbReference type="Proteomes" id="UP000182573">
    <property type="component" value="Unassembled WGS sequence"/>
</dbReference>
<organism evidence="2 3">
    <name type="scientific">Haloarcula vallismortis</name>
    <name type="common">Halobacterium vallismortis</name>
    <dbReference type="NCBI Taxonomy" id="28442"/>
    <lineage>
        <taxon>Archaea</taxon>
        <taxon>Methanobacteriati</taxon>
        <taxon>Methanobacteriota</taxon>
        <taxon>Stenosarchaea group</taxon>
        <taxon>Halobacteria</taxon>
        <taxon>Halobacteriales</taxon>
        <taxon>Haloarculaceae</taxon>
        <taxon>Haloarcula</taxon>
    </lineage>
</organism>
<dbReference type="AlphaFoldDB" id="A0A1H3B8W8"/>
<name>A0A1H3B8W8_HALVA</name>
<evidence type="ECO:0000256" key="1">
    <source>
        <dbReference type="SAM" id="Phobius"/>
    </source>
</evidence>
<feature type="transmembrane region" description="Helical" evidence="1">
    <location>
        <begin position="84"/>
        <end position="104"/>
    </location>
</feature>